<reference evidence="14" key="1">
    <citation type="submission" date="2011-05" db="EMBL/GenBank/DDBJ databases">
        <authorList>
            <person name="Richards S.R."/>
            <person name="Qu J."/>
            <person name="Jiang H."/>
            <person name="Jhangiani S.N."/>
            <person name="Agravi P."/>
            <person name="Goodspeed R."/>
            <person name="Gross S."/>
            <person name="Mandapat C."/>
            <person name="Jackson L."/>
            <person name="Mathew T."/>
            <person name="Pu L."/>
            <person name="Thornton R."/>
            <person name="Saada N."/>
            <person name="Wilczek-Boney K.B."/>
            <person name="Lee S."/>
            <person name="Kovar C."/>
            <person name="Wu Y."/>
            <person name="Scherer S.E."/>
            <person name="Worley K.C."/>
            <person name="Muzny D.M."/>
            <person name="Gibbs R."/>
        </authorList>
    </citation>
    <scope>NUCLEOTIDE SEQUENCE</scope>
    <source>
        <strain evidence="14">Brora</strain>
    </source>
</reference>
<evidence type="ECO:0000256" key="10">
    <source>
        <dbReference type="RuleBase" id="RU364135"/>
    </source>
</evidence>
<evidence type="ECO:0000313" key="14">
    <source>
        <dbReference type="Proteomes" id="UP000014500"/>
    </source>
</evidence>
<dbReference type="AlphaFoldDB" id="T1J6A3"/>
<evidence type="ECO:0000256" key="7">
    <source>
        <dbReference type="ARBA" id="ARBA00053913"/>
    </source>
</evidence>
<dbReference type="InterPro" id="IPR000504">
    <property type="entry name" value="RRM_dom"/>
</dbReference>
<keyword evidence="2 10" id="KW-0507">mRNA processing</keyword>
<evidence type="ECO:0000256" key="2">
    <source>
        <dbReference type="ARBA" id="ARBA00022664"/>
    </source>
</evidence>
<dbReference type="FunFam" id="3.30.70.330:FF:000074">
    <property type="entry name" value="U2 snRNP auxiliary factor large subunit"/>
    <property type="match status" value="1"/>
</dbReference>
<sequence>MGRHRDEKSNDRKPRERDGDRPKRRDRYRDRDRDRRRSRSPYNDRHRREEKPKIDKPSRRRKISLYWDVAPVGFEHMTPVDYKAMHAAGQIPTQLLQAAGQLPAPQQTTLPAVGGIVTRQSRRLYIGALPLGATEDELMVFFNEQMHISNLAQAAGNPILACQINLDKNFAFLEFRSIDETTQAMAFDGINFRGQNLKIRRPRDYQPVPGISDAPAVNVPGVISTMVQDSANKIFIGGLPNFLDEGQVMELVSSFGQIKAFNLVKDGGTGLSKGFAFCEYLDATITDQAVAGLNGMELDGKKLMVQRAAIGAKNVLVANAHAPVQIQVPGLNVLSGAGPVSEVLCLLNLVVADELKDDDEYEDILEDIRDECSKYGVVCSLEIPRPIEGMDVAGLGKVFVEFGSVLDCQKAQHNLSGRKFANRIVVTTAFDPDRYHRREF</sequence>
<evidence type="ECO:0000313" key="13">
    <source>
        <dbReference type="EnsemblMetazoa" id="SMAR009172-PA"/>
    </source>
</evidence>
<evidence type="ECO:0000256" key="1">
    <source>
        <dbReference type="ARBA" id="ARBA00004123"/>
    </source>
</evidence>
<feature type="domain" description="RRM" evidence="12">
    <location>
        <begin position="232"/>
        <end position="310"/>
    </location>
</feature>
<feature type="domain" description="RRM" evidence="12">
    <location>
        <begin position="122"/>
        <end position="204"/>
    </location>
</feature>
<dbReference type="InterPro" id="IPR012677">
    <property type="entry name" value="Nucleotide-bd_a/b_plait_sf"/>
</dbReference>
<dbReference type="GO" id="GO:0005634">
    <property type="term" value="C:nucleus"/>
    <property type="evidence" value="ECO:0007669"/>
    <property type="project" value="UniProtKB-SubCell"/>
</dbReference>
<dbReference type="Gene3D" id="3.30.70.330">
    <property type="match status" value="3"/>
</dbReference>
<organism evidence="13 14">
    <name type="scientific">Strigamia maritima</name>
    <name type="common">European centipede</name>
    <name type="synonym">Geophilus maritimus</name>
    <dbReference type="NCBI Taxonomy" id="126957"/>
    <lineage>
        <taxon>Eukaryota</taxon>
        <taxon>Metazoa</taxon>
        <taxon>Ecdysozoa</taxon>
        <taxon>Arthropoda</taxon>
        <taxon>Myriapoda</taxon>
        <taxon>Chilopoda</taxon>
        <taxon>Pleurostigmophora</taxon>
        <taxon>Geophilomorpha</taxon>
        <taxon>Linotaeniidae</taxon>
        <taxon>Strigamia</taxon>
    </lineage>
</organism>
<dbReference type="GO" id="GO:0000398">
    <property type="term" value="P:mRNA splicing, via spliceosome"/>
    <property type="evidence" value="ECO:0007669"/>
    <property type="project" value="UniProtKB-ARBA"/>
</dbReference>
<dbReference type="GO" id="GO:0003723">
    <property type="term" value="F:RNA binding"/>
    <property type="evidence" value="ECO:0007669"/>
    <property type="project" value="UniProtKB-UniRule"/>
</dbReference>
<dbReference type="eggNOG" id="KOG0120">
    <property type="taxonomic scope" value="Eukaryota"/>
</dbReference>
<proteinExistence type="inferred from homology"/>
<evidence type="ECO:0000256" key="11">
    <source>
        <dbReference type="SAM" id="MobiDB-lite"/>
    </source>
</evidence>
<comment type="similarity">
    <text evidence="10">Belongs to the splicing factor SR family.</text>
</comment>
<dbReference type="STRING" id="126957.T1J6A3"/>
<keyword evidence="3" id="KW-0677">Repeat</keyword>
<evidence type="ECO:0000256" key="3">
    <source>
        <dbReference type="ARBA" id="ARBA00022737"/>
    </source>
</evidence>
<dbReference type="FunFam" id="3.30.70.330:FF:000097">
    <property type="entry name" value="U2 snRNP auxiliary factor large subunit"/>
    <property type="match status" value="1"/>
</dbReference>
<reference evidence="13" key="2">
    <citation type="submission" date="2015-02" db="UniProtKB">
        <authorList>
            <consortium name="EnsemblMetazoa"/>
        </authorList>
    </citation>
    <scope>IDENTIFICATION</scope>
</reference>
<feature type="region of interest" description="Disordered" evidence="11">
    <location>
        <begin position="1"/>
        <end position="58"/>
    </location>
</feature>
<dbReference type="CDD" id="cd12231">
    <property type="entry name" value="RRM2_U2AF65"/>
    <property type="match status" value="1"/>
</dbReference>
<keyword evidence="14" id="KW-1185">Reference proteome</keyword>
<dbReference type="NCBIfam" id="TIGR01642">
    <property type="entry name" value="U2AF_lg"/>
    <property type="match status" value="1"/>
</dbReference>
<keyword evidence="4 9" id="KW-0694">RNA-binding</keyword>
<comment type="subcellular location">
    <subcellularLocation>
        <location evidence="1 10">Nucleus</location>
    </subcellularLocation>
</comment>
<comment type="subunit">
    <text evidence="8">Forms a heterodimer with the U2AF small subunit.</text>
</comment>
<evidence type="ECO:0000256" key="8">
    <source>
        <dbReference type="ARBA" id="ARBA00064859"/>
    </source>
</evidence>
<evidence type="ECO:0000256" key="9">
    <source>
        <dbReference type="PROSITE-ProRule" id="PRU00176"/>
    </source>
</evidence>
<dbReference type="PANTHER" id="PTHR23139">
    <property type="entry name" value="RNA-BINDING PROTEIN"/>
    <property type="match status" value="1"/>
</dbReference>
<dbReference type="Proteomes" id="UP000014500">
    <property type="component" value="Unassembled WGS sequence"/>
</dbReference>
<keyword evidence="5 10" id="KW-0508">mRNA splicing</keyword>
<dbReference type="SUPFAM" id="SSF54928">
    <property type="entry name" value="RNA-binding domain, RBD"/>
    <property type="match status" value="3"/>
</dbReference>
<name>T1J6A3_STRMM</name>
<evidence type="ECO:0000256" key="4">
    <source>
        <dbReference type="ARBA" id="ARBA00022884"/>
    </source>
</evidence>
<dbReference type="CDD" id="cd12232">
    <property type="entry name" value="RRM3_U2AF65"/>
    <property type="match status" value="1"/>
</dbReference>
<evidence type="ECO:0000259" key="12">
    <source>
        <dbReference type="PROSITE" id="PS50102"/>
    </source>
</evidence>
<feature type="compositionally biased region" description="Basic and acidic residues" evidence="11">
    <location>
        <begin position="1"/>
        <end position="35"/>
    </location>
</feature>
<comment type="function">
    <text evidence="7">Necessary for the splicing of pre-mRNA. Binds to the polypyrimidine tract of introns early during spliceosome assembly.</text>
</comment>
<dbReference type="SMART" id="SM00360">
    <property type="entry name" value="RRM"/>
    <property type="match status" value="3"/>
</dbReference>
<dbReference type="PROSITE" id="PS50102">
    <property type="entry name" value="RRM"/>
    <property type="match status" value="2"/>
</dbReference>
<feature type="compositionally biased region" description="Basic and acidic residues" evidence="11">
    <location>
        <begin position="42"/>
        <end position="57"/>
    </location>
</feature>
<dbReference type="PhylomeDB" id="T1J6A3"/>
<dbReference type="CDD" id="cd12230">
    <property type="entry name" value="RRM1_U2AF65"/>
    <property type="match status" value="1"/>
</dbReference>
<dbReference type="OMA" id="PEVANWE"/>
<evidence type="ECO:0000256" key="5">
    <source>
        <dbReference type="ARBA" id="ARBA00023187"/>
    </source>
</evidence>
<dbReference type="Pfam" id="PF00076">
    <property type="entry name" value="RRM_1"/>
    <property type="match status" value="1"/>
</dbReference>
<accession>T1J6A3</accession>
<dbReference type="EMBL" id="JH431874">
    <property type="status" value="NOT_ANNOTATED_CDS"/>
    <property type="molecule type" value="Genomic_DNA"/>
</dbReference>
<evidence type="ECO:0000256" key="6">
    <source>
        <dbReference type="ARBA" id="ARBA00023242"/>
    </source>
</evidence>
<protein>
    <recommendedName>
        <fullName evidence="10">Splicing factor U2AF subunit</fullName>
    </recommendedName>
    <alternativeName>
        <fullName evidence="10">U2 snRNP auxiliary factor large subunit</fullName>
    </alternativeName>
</protein>
<dbReference type="InterPro" id="IPR035979">
    <property type="entry name" value="RBD_domain_sf"/>
</dbReference>
<dbReference type="HOGENOM" id="CLU_021795_4_2_1"/>
<dbReference type="InterPro" id="IPR006529">
    <property type="entry name" value="U2AF_lg"/>
</dbReference>
<keyword evidence="6 10" id="KW-0539">Nucleus</keyword>
<dbReference type="EnsemblMetazoa" id="SMAR009172-RA">
    <property type="protein sequence ID" value="SMAR009172-PA"/>
    <property type="gene ID" value="SMAR009172"/>
</dbReference>